<keyword evidence="1" id="KW-0732">Signal</keyword>
<organism evidence="2 3">
    <name type="scientific">Trapa natans</name>
    <name type="common">Water chestnut</name>
    <dbReference type="NCBI Taxonomy" id="22666"/>
    <lineage>
        <taxon>Eukaryota</taxon>
        <taxon>Viridiplantae</taxon>
        <taxon>Streptophyta</taxon>
        <taxon>Embryophyta</taxon>
        <taxon>Tracheophyta</taxon>
        <taxon>Spermatophyta</taxon>
        <taxon>Magnoliopsida</taxon>
        <taxon>eudicotyledons</taxon>
        <taxon>Gunneridae</taxon>
        <taxon>Pentapetalae</taxon>
        <taxon>rosids</taxon>
        <taxon>malvids</taxon>
        <taxon>Myrtales</taxon>
        <taxon>Lythraceae</taxon>
        <taxon>Trapa</taxon>
    </lineage>
</organism>
<dbReference type="InterPro" id="IPR013320">
    <property type="entry name" value="ConA-like_dom_sf"/>
</dbReference>
<evidence type="ECO:0000313" key="2">
    <source>
        <dbReference type="EMBL" id="KAK4794128.1"/>
    </source>
</evidence>
<protein>
    <recommendedName>
        <fullName evidence="4">Legume lectin domain-containing protein</fullName>
    </recommendedName>
</protein>
<accession>A0AAN7LRM3</accession>
<name>A0AAN7LRM3_TRANT</name>
<dbReference type="AlphaFoldDB" id="A0AAN7LRM3"/>
<reference evidence="2 3" key="1">
    <citation type="journal article" date="2023" name="Hortic Res">
        <title>Pangenome of water caltrop reveals structural variations and asymmetric subgenome divergence after allopolyploidization.</title>
        <authorList>
            <person name="Zhang X."/>
            <person name="Chen Y."/>
            <person name="Wang L."/>
            <person name="Yuan Y."/>
            <person name="Fang M."/>
            <person name="Shi L."/>
            <person name="Lu R."/>
            <person name="Comes H.P."/>
            <person name="Ma Y."/>
            <person name="Chen Y."/>
            <person name="Huang G."/>
            <person name="Zhou Y."/>
            <person name="Zheng Z."/>
            <person name="Qiu Y."/>
        </authorList>
    </citation>
    <scope>NUCLEOTIDE SEQUENCE [LARGE SCALE GENOMIC DNA]</scope>
    <source>
        <strain evidence="2">F231</strain>
    </source>
</reference>
<keyword evidence="3" id="KW-1185">Reference proteome</keyword>
<gene>
    <name evidence="2" type="ORF">SAY86_012122</name>
</gene>
<dbReference type="EMBL" id="JAXQNO010000007">
    <property type="protein sequence ID" value="KAK4794128.1"/>
    <property type="molecule type" value="Genomic_DNA"/>
</dbReference>
<feature type="signal peptide" evidence="1">
    <location>
        <begin position="1"/>
        <end position="26"/>
    </location>
</feature>
<evidence type="ECO:0008006" key="4">
    <source>
        <dbReference type="Google" id="ProtNLM"/>
    </source>
</evidence>
<comment type="caution">
    <text evidence="2">The sequence shown here is derived from an EMBL/GenBank/DDBJ whole genome shotgun (WGS) entry which is preliminary data.</text>
</comment>
<evidence type="ECO:0000256" key="1">
    <source>
        <dbReference type="SAM" id="SignalP"/>
    </source>
</evidence>
<feature type="chain" id="PRO_5043007644" description="Legume lectin domain-containing protein" evidence="1">
    <location>
        <begin position="27"/>
        <end position="68"/>
    </location>
</feature>
<dbReference type="SUPFAM" id="SSF49899">
    <property type="entry name" value="Concanavalin A-like lectins/glucanases"/>
    <property type="match status" value="1"/>
</dbReference>
<dbReference type="Gene3D" id="2.60.120.200">
    <property type="match status" value="1"/>
</dbReference>
<evidence type="ECO:0000313" key="3">
    <source>
        <dbReference type="Proteomes" id="UP001346149"/>
    </source>
</evidence>
<proteinExistence type="predicted"/>
<dbReference type="Proteomes" id="UP001346149">
    <property type="component" value="Unassembled WGS sequence"/>
</dbReference>
<sequence>MGSPISLFRLLIPTTAVLILVTVTAASDSISFSFSSFNKSLHRIKFEGDARPSGSFIQLTNHQYWILT</sequence>